<dbReference type="RefSeq" id="WP_342045732.1">
    <property type="nucleotide sequence ID" value="NZ_JBHMAF010000017.1"/>
</dbReference>
<comment type="caution">
    <text evidence="1">The sequence shown here is derived from an EMBL/GenBank/DDBJ whole genome shotgun (WGS) entry which is preliminary data.</text>
</comment>
<dbReference type="Proteomes" id="UP001589609">
    <property type="component" value="Unassembled WGS sequence"/>
</dbReference>
<dbReference type="EMBL" id="JBHMAF010000017">
    <property type="protein sequence ID" value="MFB9757837.1"/>
    <property type="molecule type" value="Genomic_DNA"/>
</dbReference>
<protein>
    <submittedName>
        <fullName evidence="1">Uncharacterized protein</fullName>
    </submittedName>
</protein>
<reference evidence="1 2" key="1">
    <citation type="submission" date="2024-09" db="EMBL/GenBank/DDBJ databases">
        <authorList>
            <person name="Sun Q."/>
            <person name="Mori K."/>
        </authorList>
    </citation>
    <scope>NUCLEOTIDE SEQUENCE [LARGE SCALE GENOMIC DNA]</scope>
    <source>
        <strain evidence="1 2">JCM 11201</strain>
    </source>
</reference>
<organism evidence="1 2">
    <name type="scientific">Ectobacillus funiculus</name>
    <dbReference type="NCBI Taxonomy" id="137993"/>
    <lineage>
        <taxon>Bacteria</taxon>
        <taxon>Bacillati</taxon>
        <taxon>Bacillota</taxon>
        <taxon>Bacilli</taxon>
        <taxon>Bacillales</taxon>
        <taxon>Bacillaceae</taxon>
        <taxon>Ectobacillus</taxon>
    </lineage>
</organism>
<proteinExistence type="predicted"/>
<accession>A0ABV5WBS5</accession>
<evidence type="ECO:0000313" key="2">
    <source>
        <dbReference type="Proteomes" id="UP001589609"/>
    </source>
</evidence>
<keyword evidence="2" id="KW-1185">Reference proteome</keyword>
<evidence type="ECO:0000313" key="1">
    <source>
        <dbReference type="EMBL" id="MFB9757837.1"/>
    </source>
</evidence>
<sequence length="45" mass="4728">MLNKLVMIAILSLLLALTYKAWKQGNPSAAGEGAAACVPPFVFHA</sequence>
<name>A0ABV5WBS5_9BACI</name>
<gene>
    <name evidence="1" type="ORF">ACFFMS_04670</name>
</gene>